<dbReference type="AlphaFoldDB" id="A0A8K0G715"/>
<keyword evidence="4" id="KW-1185">Reference proteome</keyword>
<feature type="region of interest" description="Disordered" evidence="1">
    <location>
        <begin position="85"/>
        <end position="128"/>
    </location>
</feature>
<organism evidence="3 4">
    <name type="scientific">Ignelater luminosus</name>
    <name type="common">Cucubano</name>
    <name type="synonym">Pyrophorus luminosus</name>
    <dbReference type="NCBI Taxonomy" id="2038154"/>
    <lineage>
        <taxon>Eukaryota</taxon>
        <taxon>Metazoa</taxon>
        <taxon>Ecdysozoa</taxon>
        <taxon>Arthropoda</taxon>
        <taxon>Hexapoda</taxon>
        <taxon>Insecta</taxon>
        <taxon>Pterygota</taxon>
        <taxon>Neoptera</taxon>
        <taxon>Endopterygota</taxon>
        <taxon>Coleoptera</taxon>
        <taxon>Polyphaga</taxon>
        <taxon>Elateriformia</taxon>
        <taxon>Elateroidea</taxon>
        <taxon>Elateridae</taxon>
        <taxon>Agrypninae</taxon>
        <taxon>Pyrophorini</taxon>
        <taxon>Ignelater</taxon>
    </lineage>
</organism>
<evidence type="ECO:0000256" key="2">
    <source>
        <dbReference type="SAM" id="Phobius"/>
    </source>
</evidence>
<keyword evidence="2" id="KW-0472">Membrane</keyword>
<dbReference type="EMBL" id="VTPC01081288">
    <property type="protein sequence ID" value="KAF2887878.1"/>
    <property type="molecule type" value="Genomic_DNA"/>
</dbReference>
<dbReference type="Proteomes" id="UP000801492">
    <property type="component" value="Unassembled WGS sequence"/>
</dbReference>
<feature type="transmembrane region" description="Helical" evidence="2">
    <location>
        <begin position="38"/>
        <end position="56"/>
    </location>
</feature>
<sequence>HFLTYFRLVRAFCCDKTYYNCKVISRMTDTEEKKNSKVFIGLYITFCVLFITWLTSKFFKGRRQIHQAFDTIGLQLQRMQEQLDQRTEAEEGMIENHKDGEDGKIISSTIHETEKDDEVCEKDKLKDE</sequence>
<feature type="compositionally biased region" description="Basic and acidic residues" evidence="1">
    <location>
        <begin position="85"/>
        <end position="104"/>
    </location>
</feature>
<evidence type="ECO:0000313" key="4">
    <source>
        <dbReference type="Proteomes" id="UP000801492"/>
    </source>
</evidence>
<dbReference type="OrthoDB" id="10398207at2759"/>
<keyword evidence="2" id="KW-1133">Transmembrane helix</keyword>
<comment type="caution">
    <text evidence="3">The sequence shown here is derived from an EMBL/GenBank/DDBJ whole genome shotgun (WGS) entry which is preliminary data.</text>
</comment>
<proteinExistence type="predicted"/>
<gene>
    <name evidence="3" type="ORF">ILUMI_18295</name>
</gene>
<feature type="non-terminal residue" evidence="3">
    <location>
        <position position="1"/>
    </location>
</feature>
<protein>
    <submittedName>
        <fullName evidence="3">Uncharacterized protein</fullName>
    </submittedName>
</protein>
<reference evidence="3" key="1">
    <citation type="submission" date="2019-08" db="EMBL/GenBank/DDBJ databases">
        <title>The genome of the North American firefly Photinus pyralis.</title>
        <authorList>
            <consortium name="Photinus pyralis genome working group"/>
            <person name="Fallon T.R."/>
            <person name="Sander Lower S.E."/>
            <person name="Weng J.-K."/>
        </authorList>
    </citation>
    <scope>NUCLEOTIDE SEQUENCE</scope>
    <source>
        <strain evidence="3">TRF0915ILg1</strain>
        <tissue evidence="3">Whole body</tissue>
    </source>
</reference>
<evidence type="ECO:0000256" key="1">
    <source>
        <dbReference type="SAM" id="MobiDB-lite"/>
    </source>
</evidence>
<keyword evidence="2" id="KW-0812">Transmembrane</keyword>
<name>A0A8K0G715_IGNLU</name>
<accession>A0A8K0G715</accession>
<evidence type="ECO:0000313" key="3">
    <source>
        <dbReference type="EMBL" id="KAF2887878.1"/>
    </source>
</evidence>